<dbReference type="InterPro" id="IPR027417">
    <property type="entry name" value="P-loop_NTPase"/>
</dbReference>
<evidence type="ECO:0000313" key="5">
    <source>
        <dbReference type="EMBL" id="RIH85642.1"/>
    </source>
</evidence>
<dbReference type="Gene3D" id="3.40.50.300">
    <property type="entry name" value="P-loop containing nucleotide triphosphate hydrolases"/>
    <property type="match status" value="1"/>
</dbReference>
<dbReference type="AlphaFoldDB" id="A0A399ESR9"/>
<dbReference type="Pfam" id="PF00005">
    <property type="entry name" value="ABC_tran"/>
    <property type="match status" value="1"/>
</dbReference>
<keyword evidence="2" id="KW-0547">Nucleotide-binding</keyword>
<dbReference type="PANTHER" id="PTHR42711:SF17">
    <property type="entry name" value="ABC TRANSPORTER ATP-BINDING PROTEIN"/>
    <property type="match status" value="1"/>
</dbReference>
<dbReference type="InterPro" id="IPR017871">
    <property type="entry name" value="ABC_transporter-like_CS"/>
</dbReference>
<dbReference type="SMART" id="SM00382">
    <property type="entry name" value="AAA"/>
    <property type="match status" value="1"/>
</dbReference>
<keyword evidence="6" id="KW-1185">Reference proteome</keyword>
<protein>
    <submittedName>
        <fullName evidence="5">Ribosome-associated ATPase</fullName>
    </submittedName>
</protein>
<accession>A0A399ESR9</accession>
<dbReference type="SUPFAM" id="SSF52540">
    <property type="entry name" value="P-loop containing nucleoside triphosphate hydrolases"/>
    <property type="match status" value="1"/>
</dbReference>
<dbReference type="PROSITE" id="PS50893">
    <property type="entry name" value="ABC_TRANSPORTER_2"/>
    <property type="match status" value="1"/>
</dbReference>
<dbReference type="Proteomes" id="UP000265800">
    <property type="component" value="Unassembled WGS sequence"/>
</dbReference>
<evidence type="ECO:0000259" key="4">
    <source>
        <dbReference type="PROSITE" id="PS50893"/>
    </source>
</evidence>
<reference evidence="5 6" key="1">
    <citation type="submission" date="2018-08" db="EMBL/GenBank/DDBJ databases">
        <title>Meiothermus luteus KCTC 52599 genome sequencing project.</title>
        <authorList>
            <person name="Da Costa M.S."/>
            <person name="Albuquerque L."/>
            <person name="Raposo P."/>
            <person name="Froufe H.J.C."/>
            <person name="Barroso C.S."/>
            <person name="Egas C."/>
        </authorList>
    </citation>
    <scope>NUCLEOTIDE SEQUENCE [LARGE SCALE GENOMIC DNA]</scope>
    <source>
        <strain evidence="5 6">KCTC 52599</strain>
    </source>
</reference>
<dbReference type="InterPro" id="IPR003439">
    <property type="entry name" value="ABC_transporter-like_ATP-bd"/>
</dbReference>
<dbReference type="PANTHER" id="PTHR42711">
    <property type="entry name" value="ABC TRANSPORTER ATP-BINDING PROTEIN"/>
    <property type="match status" value="1"/>
</dbReference>
<dbReference type="RefSeq" id="WP_182482502.1">
    <property type="nucleotide sequence ID" value="NZ_QWKZ01000042.1"/>
</dbReference>
<dbReference type="CDD" id="cd03263">
    <property type="entry name" value="ABC_subfamily_A"/>
    <property type="match status" value="1"/>
</dbReference>
<dbReference type="InterPro" id="IPR050763">
    <property type="entry name" value="ABC_transporter_ATP-binding"/>
</dbReference>
<keyword evidence="3" id="KW-0067">ATP-binding</keyword>
<evidence type="ECO:0000313" key="6">
    <source>
        <dbReference type="Proteomes" id="UP000265800"/>
    </source>
</evidence>
<dbReference type="GO" id="GO:0005524">
    <property type="term" value="F:ATP binding"/>
    <property type="evidence" value="ECO:0007669"/>
    <property type="project" value="UniProtKB-KW"/>
</dbReference>
<gene>
    <name evidence="5" type="primary">rbbA</name>
    <name evidence="5" type="ORF">Mlute_01534</name>
</gene>
<keyword evidence="1" id="KW-0813">Transport</keyword>
<dbReference type="InterPro" id="IPR003593">
    <property type="entry name" value="AAA+_ATPase"/>
</dbReference>
<evidence type="ECO:0000256" key="1">
    <source>
        <dbReference type="ARBA" id="ARBA00022448"/>
    </source>
</evidence>
<name>A0A399ESR9_9DEIN</name>
<proteinExistence type="predicted"/>
<organism evidence="5 6">
    <name type="scientific">Meiothermus luteus</name>
    <dbReference type="NCBI Taxonomy" id="2026184"/>
    <lineage>
        <taxon>Bacteria</taxon>
        <taxon>Thermotogati</taxon>
        <taxon>Deinococcota</taxon>
        <taxon>Deinococci</taxon>
        <taxon>Thermales</taxon>
        <taxon>Thermaceae</taxon>
        <taxon>Meiothermus</taxon>
    </lineage>
</organism>
<evidence type="ECO:0000256" key="2">
    <source>
        <dbReference type="ARBA" id="ARBA00022741"/>
    </source>
</evidence>
<sequence length="301" mass="33165">MVEAASLEKRYGSVHALRGVSFRLEPGERAVVLGPNGSGKTTTLEILGGFLQPSSGRAWVFGVESTRLSPRERRYMGFVFQDKPGLYPELSVRETLELFGGYYPSPIPPVQLLEGLGLAERQNRRVRHLSGGERRRLELAVALVGRPRLVFLDEPTTGLDPEARQRIWGLLAGLAQNGMTFILTTHSLEEAERLGQRVLLLKDGELLFDGPPQTMIARSGLPHRISFRKFGEHLPPSLASRAVADGERFTLNSLRPEEDLLALRESGLDLADLQVRSPTLEEAYLALVRGGVRVQDATPAG</sequence>
<dbReference type="EMBL" id="QWKZ01000042">
    <property type="protein sequence ID" value="RIH85642.1"/>
    <property type="molecule type" value="Genomic_DNA"/>
</dbReference>
<comment type="caution">
    <text evidence="5">The sequence shown here is derived from an EMBL/GenBank/DDBJ whole genome shotgun (WGS) entry which is preliminary data.</text>
</comment>
<dbReference type="PROSITE" id="PS00211">
    <property type="entry name" value="ABC_TRANSPORTER_1"/>
    <property type="match status" value="1"/>
</dbReference>
<evidence type="ECO:0000256" key="3">
    <source>
        <dbReference type="ARBA" id="ARBA00022840"/>
    </source>
</evidence>
<feature type="domain" description="ABC transporter" evidence="4">
    <location>
        <begin position="2"/>
        <end position="228"/>
    </location>
</feature>
<dbReference type="GO" id="GO:0016887">
    <property type="term" value="F:ATP hydrolysis activity"/>
    <property type="evidence" value="ECO:0007669"/>
    <property type="project" value="InterPro"/>
</dbReference>